<dbReference type="InterPro" id="IPR015943">
    <property type="entry name" value="WD40/YVTN_repeat-like_dom_sf"/>
</dbReference>
<evidence type="ECO:0000256" key="10">
    <source>
        <dbReference type="SAM" id="MobiDB-lite"/>
    </source>
</evidence>
<evidence type="ECO:0000313" key="13">
    <source>
        <dbReference type="Proteomes" id="UP001186944"/>
    </source>
</evidence>
<dbReference type="GO" id="GO:0006281">
    <property type="term" value="P:DNA repair"/>
    <property type="evidence" value="ECO:0007669"/>
    <property type="project" value="UniProtKB-KW"/>
</dbReference>
<keyword evidence="3 9" id="KW-0853">WD repeat</keyword>
<proteinExistence type="inferred from homology"/>
<evidence type="ECO:0000256" key="5">
    <source>
        <dbReference type="ARBA" id="ARBA00022763"/>
    </source>
</evidence>
<evidence type="ECO:0000256" key="4">
    <source>
        <dbReference type="ARBA" id="ARBA00022737"/>
    </source>
</evidence>
<dbReference type="AlphaFoldDB" id="A0AA88YJQ7"/>
<evidence type="ECO:0000256" key="6">
    <source>
        <dbReference type="ARBA" id="ARBA00022853"/>
    </source>
</evidence>
<dbReference type="InterPro" id="IPR001680">
    <property type="entry name" value="WD40_rpt"/>
</dbReference>
<feature type="compositionally biased region" description="Low complexity" evidence="10">
    <location>
        <begin position="433"/>
        <end position="447"/>
    </location>
</feature>
<sequence length="528" mass="59254">MKVVTPEISWHEKDPVYSIDYQPCTGPVLRIATGGVDKYVRIWQVKVSKDGKTTVDFLSNLKRHSKAVNVCRFSPDDAVILFWKLSESSANPGNLFEDEEMENKENWVVSKALRGHLEDIYDVCWSSDGKRMVSGSVDNSAILWDLVKDQKLALFNEHKSFVQGVAYDPLHEYFATLSADRSCRIFSTNGKNCMYNVCKMSLPSSSSPDKNSDSKPKSFRMFHDDTMRSFFRRLSFTVDGEILIAPAGCMELGENKVINSTYLFSRHSLNKPAVYLPSPSKFTICVRCCPCYFKLRKSSETENKPEDSSNNNKKEWEKTSTLFALPYRLVFAVGTEDSVLLYDTQQQSPFAYVGNIHYHQISDLAWSHDSRFLFVSSTDGYCTIITFDEGELGEIYVPEKEVNRMESSDSTTEKSKNADNSEVSSPIISTTVESSNDGESSSSGLNLVLEVTNDSTSPNRPSDITSQNVCSGKDNVTSTDDKDTDKNNTKDCESDKKCDVSTSSKKELTSDTPQPRRISFITLSNNPS</sequence>
<keyword evidence="5" id="KW-0227">DNA damage</keyword>
<dbReference type="GO" id="GO:0005634">
    <property type="term" value="C:nucleus"/>
    <property type="evidence" value="ECO:0007669"/>
    <property type="project" value="UniProtKB-SubCell"/>
</dbReference>
<dbReference type="PANTHER" id="PTHR15271">
    <property type="entry name" value="CHROMATIN ASSEMBLY FACTOR 1 SUBUNIT B"/>
    <property type="match status" value="1"/>
</dbReference>
<keyword evidence="7" id="KW-0234">DNA repair</keyword>
<reference evidence="12" key="1">
    <citation type="submission" date="2019-08" db="EMBL/GenBank/DDBJ databases">
        <title>The improved chromosome-level genome for the pearl oyster Pinctada fucata martensii using PacBio sequencing and Hi-C.</title>
        <authorList>
            <person name="Zheng Z."/>
        </authorList>
    </citation>
    <scope>NUCLEOTIDE SEQUENCE</scope>
    <source>
        <strain evidence="12">ZZ-2019</strain>
        <tissue evidence="12">Adductor muscle</tissue>
    </source>
</reference>
<dbReference type="Gene3D" id="2.130.10.10">
    <property type="entry name" value="YVTN repeat-like/Quinoprotein amine dehydrogenase"/>
    <property type="match status" value="2"/>
</dbReference>
<feature type="compositionally biased region" description="Basic and acidic residues" evidence="10">
    <location>
        <begin position="398"/>
        <end position="419"/>
    </location>
</feature>
<feature type="repeat" description="WD" evidence="9">
    <location>
        <begin position="113"/>
        <end position="154"/>
    </location>
</feature>
<feature type="compositionally biased region" description="Polar residues" evidence="10">
    <location>
        <begin position="420"/>
        <end position="432"/>
    </location>
</feature>
<comment type="caution">
    <text evidence="12">The sequence shown here is derived from an EMBL/GenBank/DDBJ whole genome shotgun (WGS) entry which is preliminary data.</text>
</comment>
<organism evidence="12 13">
    <name type="scientific">Pinctada imbricata</name>
    <name type="common">Atlantic pearl-oyster</name>
    <name type="synonym">Pinctada martensii</name>
    <dbReference type="NCBI Taxonomy" id="66713"/>
    <lineage>
        <taxon>Eukaryota</taxon>
        <taxon>Metazoa</taxon>
        <taxon>Spiralia</taxon>
        <taxon>Lophotrochozoa</taxon>
        <taxon>Mollusca</taxon>
        <taxon>Bivalvia</taxon>
        <taxon>Autobranchia</taxon>
        <taxon>Pteriomorphia</taxon>
        <taxon>Pterioida</taxon>
        <taxon>Pterioidea</taxon>
        <taxon>Pteriidae</taxon>
        <taxon>Pinctada</taxon>
    </lineage>
</organism>
<evidence type="ECO:0000259" key="11">
    <source>
        <dbReference type="Pfam" id="PF24105"/>
    </source>
</evidence>
<dbReference type="PROSITE" id="PS50294">
    <property type="entry name" value="WD_REPEATS_REGION"/>
    <property type="match status" value="1"/>
</dbReference>
<evidence type="ECO:0000256" key="2">
    <source>
        <dbReference type="ARBA" id="ARBA00007306"/>
    </source>
</evidence>
<dbReference type="InterPro" id="IPR055410">
    <property type="entry name" value="Beta-prop_CAF1B_HIR1"/>
</dbReference>
<protein>
    <recommendedName>
        <fullName evidence="11">CAF1B/HIR1 beta-propeller domain-containing protein</fullName>
    </recommendedName>
</protein>
<dbReference type="GO" id="GO:0006334">
    <property type="term" value="P:nucleosome assembly"/>
    <property type="evidence" value="ECO:0007669"/>
    <property type="project" value="TreeGrafter"/>
</dbReference>
<gene>
    <name evidence="12" type="ORF">FSP39_016905</name>
</gene>
<name>A0AA88YJQ7_PINIB</name>
<dbReference type="PROSITE" id="PS50082">
    <property type="entry name" value="WD_REPEATS_2"/>
    <property type="match status" value="1"/>
</dbReference>
<keyword evidence="13" id="KW-1185">Reference proteome</keyword>
<dbReference type="SMART" id="SM00320">
    <property type="entry name" value="WD40"/>
    <property type="match status" value="5"/>
</dbReference>
<evidence type="ECO:0000313" key="12">
    <source>
        <dbReference type="EMBL" id="KAK3098179.1"/>
    </source>
</evidence>
<keyword evidence="8" id="KW-0539">Nucleus</keyword>
<feature type="compositionally biased region" description="Basic and acidic residues" evidence="10">
    <location>
        <begin position="479"/>
        <end position="509"/>
    </location>
</feature>
<dbReference type="Proteomes" id="UP001186944">
    <property type="component" value="Unassembled WGS sequence"/>
</dbReference>
<accession>A0AA88YJQ7</accession>
<dbReference type="EMBL" id="VSWD01000007">
    <property type="protein sequence ID" value="KAK3098179.1"/>
    <property type="molecule type" value="Genomic_DNA"/>
</dbReference>
<dbReference type="GO" id="GO:0033186">
    <property type="term" value="C:CAF-1 complex"/>
    <property type="evidence" value="ECO:0007669"/>
    <property type="project" value="TreeGrafter"/>
</dbReference>
<feature type="domain" description="CAF1B/HIR1 beta-propeller" evidence="11">
    <location>
        <begin position="1"/>
        <end position="392"/>
    </location>
</feature>
<evidence type="ECO:0000256" key="8">
    <source>
        <dbReference type="ARBA" id="ARBA00023242"/>
    </source>
</evidence>
<dbReference type="Pfam" id="PF24105">
    <property type="entry name" value="Beta-prop_CAF1B_HIR1"/>
    <property type="match status" value="1"/>
</dbReference>
<comment type="subcellular location">
    <subcellularLocation>
        <location evidence="1">Nucleus</location>
    </subcellularLocation>
</comment>
<evidence type="ECO:0000256" key="9">
    <source>
        <dbReference type="PROSITE-ProRule" id="PRU00221"/>
    </source>
</evidence>
<dbReference type="SUPFAM" id="SSF50978">
    <property type="entry name" value="WD40 repeat-like"/>
    <property type="match status" value="1"/>
</dbReference>
<keyword evidence="4" id="KW-0677">Repeat</keyword>
<dbReference type="InterPro" id="IPR019775">
    <property type="entry name" value="WD40_repeat_CS"/>
</dbReference>
<evidence type="ECO:0000256" key="7">
    <source>
        <dbReference type="ARBA" id="ARBA00023204"/>
    </source>
</evidence>
<evidence type="ECO:0000256" key="3">
    <source>
        <dbReference type="ARBA" id="ARBA00022574"/>
    </source>
</evidence>
<dbReference type="InterPro" id="IPR045145">
    <property type="entry name" value="PTHR15271"/>
</dbReference>
<feature type="compositionally biased region" description="Polar residues" evidence="10">
    <location>
        <begin position="452"/>
        <end position="470"/>
    </location>
</feature>
<feature type="region of interest" description="Disordered" evidence="10">
    <location>
        <begin position="398"/>
        <end position="528"/>
    </location>
</feature>
<comment type="similarity">
    <text evidence="2">Belongs to the WD repeat HIR1 family.</text>
</comment>
<dbReference type="PANTHER" id="PTHR15271:SF4">
    <property type="entry name" value="CHROMATIN ASSEMBLY FACTOR 1 SUBUNIT B"/>
    <property type="match status" value="1"/>
</dbReference>
<keyword evidence="6" id="KW-0156">Chromatin regulator</keyword>
<dbReference type="GO" id="GO:0006335">
    <property type="term" value="P:DNA replication-dependent chromatin assembly"/>
    <property type="evidence" value="ECO:0007669"/>
    <property type="project" value="InterPro"/>
</dbReference>
<evidence type="ECO:0000256" key="1">
    <source>
        <dbReference type="ARBA" id="ARBA00004123"/>
    </source>
</evidence>
<dbReference type="InterPro" id="IPR036322">
    <property type="entry name" value="WD40_repeat_dom_sf"/>
</dbReference>
<dbReference type="PROSITE" id="PS00678">
    <property type="entry name" value="WD_REPEATS_1"/>
    <property type="match status" value="1"/>
</dbReference>